<proteinExistence type="predicted"/>
<sequence>MNTTYEELIAGQQVIDEMKEALSKLVNNPSMLPPTITLVPCLKTSDFLLRMAKTPTTFVVKAPYE</sequence>
<reference evidence="1 2" key="1">
    <citation type="journal article" date="2023" name="Microbiol. Resour. Announc.">
        <title>Complete Genome Sequence of Imperialibacter roseus strain P4T.</title>
        <authorList>
            <person name="Tizabi D.R."/>
            <person name="Bachvaroff T."/>
            <person name="Hill R.T."/>
        </authorList>
    </citation>
    <scope>NUCLEOTIDE SEQUENCE [LARGE SCALE GENOMIC DNA]</scope>
    <source>
        <strain evidence="1 2">P4T</strain>
    </source>
</reference>
<dbReference type="EMBL" id="CP136051">
    <property type="protein sequence ID" value="WOK04439.1"/>
    <property type="molecule type" value="Genomic_DNA"/>
</dbReference>
<gene>
    <name evidence="1" type="ORF">RT717_15265</name>
</gene>
<dbReference type="Proteomes" id="UP001302349">
    <property type="component" value="Chromosome"/>
</dbReference>
<name>A0ABZ0IJV1_9BACT</name>
<evidence type="ECO:0000313" key="2">
    <source>
        <dbReference type="Proteomes" id="UP001302349"/>
    </source>
</evidence>
<accession>A0ABZ0IJV1</accession>
<dbReference type="RefSeq" id="WP_317487249.1">
    <property type="nucleotide sequence ID" value="NZ_CP136051.1"/>
</dbReference>
<protein>
    <submittedName>
        <fullName evidence="1">Uncharacterized protein</fullName>
    </submittedName>
</protein>
<evidence type="ECO:0000313" key="1">
    <source>
        <dbReference type="EMBL" id="WOK04439.1"/>
    </source>
</evidence>
<keyword evidence="2" id="KW-1185">Reference proteome</keyword>
<organism evidence="1 2">
    <name type="scientific">Imperialibacter roseus</name>
    <dbReference type="NCBI Taxonomy" id="1324217"/>
    <lineage>
        <taxon>Bacteria</taxon>
        <taxon>Pseudomonadati</taxon>
        <taxon>Bacteroidota</taxon>
        <taxon>Cytophagia</taxon>
        <taxon>Cytophagales</taxon>
        <taxon>Flammeovirgaceae</taxon>
        <taxon>Imperialibacter</taxon>
    </lineage>
</organism>